<dbReference type="HOGENOM" id="CLU_025122_2_0_6"/>
<dbReference type="GO" id="GO:0003677">
    <property type="term" value="F:DNA binding"/>
    <property type="evidence" value="ECO:0007669"/>
    <property type="project" value="InterPro"/>
</dbReference>
<dbReference type="OrthoDB" id="8768428at2"/>
<dbReference type="KEGG" id="pseo:OM33_00570"/>
<evidence type="ECO:0000313" key="2">
    <source>
        <dbReference type="EMBL" id="AIY63825.1"/>
    </source>
</evidence>
<protein>
    <recommendedName>
        <fullName evidence="4">Integrase</fullName>
    </recommendedName>
</protein>
<proteinExistence type="predicted"/>
<gene>
    <name evidence="2" type="ORF">OM33_00570</name>
</gene>
<keyword evidence="3" id="KW-1185">Reference proteome</keyword>
<dbReference type="Gene3D" id="1.10.443.10">
    <property type="entry name" value="Intergrase catalytic core"/>
    <property type="match status" value="1"/>
</dbReference>
<organism evidence="2 3">
    <name type="scientific">Pseudoalteromonas piratica</name>
    <dbReference type="NCBI Taxonomy" id="1348114"/>
    <lineage>
        <taxon>Bacteria</taxon>
        <taxon>Pseudomonadati</taxon>
        <taxon>Pseudomonadota</taxon>
        <taxon>Gammaproteobacteria</taxon>
        <taxon>Alteromonadales</taxon>
        <taxon>Pseudoalteromonadaceae</taxon>
        <taxon>Pseudoalteromonas</taxon>
    </lineage>
</organism>
<dbReference type="EMBL" id="CP009888">
    <property type="protein sequence ID" value="AIY63825.1"/>
    <property type="molecule type" value="Genomic_DNA"/>
</dbReference>
<dbReference type="GO" id="GO:0006310">
    <property type="term" value="P:DNA recombination"/>
    <property type="evidence" value="ECO:0007669"/>
    <property type="project" value="UniProtKB-KW"/>
</dbReference>
<dbReference type="InterPro" id="IPR013762">
    <property type="entry name" value="Integrase-like_cat_sf"/>
</dbReference>
<name>A0A0A7EB25_9GAMM</name>
<accession>A0A0A7EB25</accession>
<dbReference type="SUPFAM" id="SSF56349">
    <property type="entry name" value="DNA breaking-rejoining enzymes"/>
    <property type="match status" value="1"/>
</dbReference>
<keyword evidence="1" id="KW-0233">DNA recombination</keyword>
<evidence type="ECO:0000313" key="3">
    <source>
        <dbReference type="Proteomes" id="UP000030341"/>
    </source>
</evidence>
<sequence length="695" mass="80264">MRPLLATPEEIIKENTVLVERAIKYYESKDWDNLNKIPVMIDQDGYVLSHFGDKSWDVTHYVDVKIVSKKRASFTHLTTTPLLQEQKLLAFLGLFAVGTLRQGTMIKTTTFLERNLNLTQVYKYLESVKAESICILNHPIQFARFCDYLKSLKMSGPYTAKLLFAINWVEAVRNLTPIKLSLPLTTPIRELGRQLGCPTKLQSEQFYAIPSRLMQLIYSKAIEYIDNYYPIRQTLLDIHTEQQENYTIGKAAVDRKIKTGQWNWLTSSSPHYKAEICKAKPQRPTDILQSYASNIEEKGLIPLKITEFDWLYSHLLMCCFLVCGAFSGMRRSELYGLHSDSFKTLKLKDQTFYSLQSMHSKMTPAVPVKAEWLTSPIAGKAIELASDLTQNMRIQLMLSDDRLDNERASSIWLVQKIRGKTPNIFTGPPFVRHYKRLVEEAGAIVNEQDYEEFKLLNPNLNIHAYTQKIIIGKPWALTTHQLRRTFAVFGKRHNLLSDVAIKQQYKHLYLPMAQWYTEGGVAAKIKHVTVDSELNNLLREVDREVTTQLLFQWYNSDDKLFGKKGLDVVKDRQNTAVKYSSWDALYAQVSAGRVSIAGTLHSYCMAGYECRMEKVVSPINCFNCENVVIDEAKAQAWQKRHQWIVETITKMEEHIKLSQSQLSHFITQLRAAEKVMDYFEISYTPYKPEIEIRQI</sequence>
<evidence type="ECO:0008006" key="4">
    <source>
        <dbReference type="Google" id="ProtNLM"/>
    </source>
</evidence>
<reference evidence="2 3" key="1">
    <citation type="submission" date="2014-11" db="EMBL/GenBank/DDBJ databases">
        <title>Complete Genome Sequence of Pseudoalteromonas sp. Strain OCN003 Isolated from Kaneohe Bay, Oahu, Hawaii.</title>
        <authorList>
            <person name="Beurmann S."/>
            <person name="Videau P."/>
            <person name="Ushijima B."/>
            <person name="Smith A.M."/>
            <person name="Aeby G.S."/>
            <person name="Callahan S.M."/>
            <person name="Belcaid M."/>
        </authorList>
    </citation>
    <scope>NUCLEOTIDE SEQUENCE [LARGE SCALE GENOMIC DNA]</scope>
    <source>
        <strain evidence="2 3">OCN003</strain>
    </source>
</reference>
<dbReference type="Proteomes" id="UP000030341">
    <property type="component" value="Chromosome 1"/>
</dbReference>
<dbReference type="GO" id="GO:0015074">
    <property type="term" value="P:DNA integration"/>
    <property type="evidence" value="ECO:0007669"/>
    <property type="project" value="InterPro"/>
</dbReference>
<dbReference type="RefSeq" id="WP_038637385.1">
    <property type="nucleotide sequence ID" value="NZ_CP009888.1"/>
</dbReference>
<dbReference type="AlphaFoldDB" id="A0A0A7EB25"/>
<dbReference type="eggNOG" id="COG0582">
    <property type="taxonomic scope" value="Bacteria"/>
</dbReference>
<dbReference type="InterPro" id="IPR011010">
    <property type="entry name" value="DNA_brk_join_enz"/>
</dbReference>
<evidence type="ECO:0000256" key="1">
    <source>
        <dbReference type="ARBA" id="ARBA00023172"/>
    </source>
</evidence>
<dbReference type="STRING" id="1348114.OM33_00570"/>